<keyword evidence="1" id="KW-0812">Transmembrane</keyword>
<dbReference type="Gene3D" id="1.20.120.1220">
    <property type="match status" value="1"/>
</dbReference>
<evidence type="ECO:0000313" key="2">
    <source>
        <dbReference type="EMBL" id="MFD1325825.1"/>
    </source>
</evidence>
<sequence length="220" mass="22106">MNSLASIGLGVAGAIVGVPMAAIAHGVTDVGPVRLPARWWAGGPTRPRHLLLTVALVAVAAATIGASVPPTLALPAFWLFAVVGIGLSVVDVRCRRLPHRLTGALWASSSLCFIAATMTGSDVGLLVQAVSAGFATAIVMLAVALALPGQLGLGDVVLAGAIAFNLGWLGWRTAVLGLVAGLLLQGAIVLAAKIRQRSGTLMPIGPALVSGWLLAVLLAA</sequence>
<reference evidence="3" key="1">
    <citation type="journal article" date="2019" name="Int. J. Syst. Evol. Microbiol.">
        <title>The Global Catalogue of Microorganisms (GCM) 10K type strain sequencing project: providing services to taxonomists for standard genome sequencing and annotation.</title>
        <authorList>
            <consortium name="The Broad Institute Genomics Platform"/>
            <consortium name="The Broad Institute Genome Sequencing Center for Infectious Disease"/>
            <person name="Wu L."/>
            <person name="Ma J."/>
        </authorList>
    </citation>
    <scope>NUCLEOTIDE SEQUENCE [LARGE SCALE GENOMIC DNA]</scope>
    <source>
        <strain evidence="3">JCM 31037</strain>
    </source>
</reference>
<dbReference type="EMBL" id="JBHTMP010000097">
    <property type="protein sequence ID" value="MFD1325825.1"/>
    <property type="molecule type" value="Genomic_DNA"/>
</dbReference>
<feature type="transmembrane region" description="Helical" evidence="1">
    <location>
        <begin position="72"/>
        <end position="90"/>
    </location>
</feature>
<keyword evidence="3" id="KW-1185">Reference proteome</keyword>
<keyword evidence="1" id="KW-1133">Transmembrane helix</keyword>
<feature type="transmembrane region" description="Helical" evidence="1">
    <location>
        <begin position="174"/>
        <end position="192"/>
    </location>
</feature>
<proteinExistence type="predicted"/>
<name>A0ABW3YNH1_9ACTN</name>
<keyword evidence="1" id="KW-0472">Membrane</keyword>
<comment type="caution">
    <text evidence="2">The sequence shown here is derived from an EMBL/GenBank/DDBJ whole genome shotgun (WGS) entry which is preliminary data.</text>
</comment>
<dbReference type="RefSeq" id="WP_377578711.1">
    <property type="nucleotide sequence ID" value="NZ_JBHTMP010000097.1"/>
</dbReference>
<evidence type="ECO:0000256" key="1">
    <source>
        <dbReference type="SAM" id="Phobius"/>
    </source>
</evidence>
<protein>
    <submittedName>
        <fullName evidence="2">Prepilin peptidase</fullName>
    </submittedName>
</protein>
<feature type="transmembrane region" description="Helical" evidence="1">
    <location>
        <begin position="199"/>
        <end position="219"/>
    </location>
</feature>
<evidence type="ECO:0000313" key="3">
    <source>
        <dbReference type="Proteomes" id="UP001597260"/>
    </source>
</evidence>
<dbReference type="Proteomes" id="UP001597260">
    <property type="component" value="Unassembled WGS sequence"/>
</dbReference>
<organism evidence="2 3">
    <name type="scientific">Micromonospora sonneratiae</name>
    <dbReference type="NCBI Taxonomy" id="1184706"/>
    <lineage>
        <taxon>Bacteria</taxon>
        <taxon>Bacillati</taxon>
        <taxon>Actinomycetota</taxon>
        <taxon>Actinomycetes</taxon>
        <taxon>Micromonosporales</taxon>
        <taxon>Micromonosporaceae</taxon>
        <taxon>Micromonospora</taxon>
    </lineage>
</organism>
<gene>
    <name evidence="2" type="ORF">ACFQ4H_32575</name>
</gene>
<feature type="transmembrane region" description="Helical" evidence="1">
    <location>
        <begin position="125"/>
        <end position="144"/>
    </location>
</feature>
<accession>A0ABW3YNH1</accession>
<feature type="transmembrane region" description="Helical" evidence="1">
    <location>
        <begin position="49"/>
        <end position="66"/>
    </location>
</feature>
<feature type="transmembrane region" description="Helical" evidence="1">
    <location>
        <begin position="6"/>
        <end position="28"/>
    </location>
</feature>